<evidence type="ECO:0000313" key="13">
    <source>
        <dbReference type="Proteomes" id="UP000607645"/>
    </source>
</evidence>
<dbReference type="Gene3D" id="6.10.250.690">
    <property type="match status" value="1"/>
</dbReference>
<evidence type="ECO:0000313" key="12">
    <source>
        <dbReference type="EMBL" id="MBC5736907.1"/>
    </source>
</evidence>
<dbReference type="InterPro" id="IPR039420">
    <property type="entry name" value="WalR-like"/>
</dbReference>
<name>A0A8J6M7S1_9FIRM</name>
<dbReference type="InterPro" id="IPR011006">
    <property type="entry name" value="CheY-like_superfamily"/>
</dbReference>
<dbReference type="SMART" id="SM00862">
    <property type="entry name" value="Trans_reg_C"/>
    <property type="match status" value="1"/>
</dbReference>
<dbReference type="SUPFAM" id="SSF52172">
    <property type="entry name" value="CheY-like"/>
    <property type="match status" value="1"/>
</dbReference>
<evidence type="ECO:0000256" key="8">
    <source>
        <dbReference type="PROSITE-ProRule" id="PRU00169"/>
    </source>
</evidence>
<evidence type="ECO:0000256" key="9">
    <source>
        <dbReference type="PROSITE-ProRule" id="PRU01091"/>
    </source>
</evidence>
<evidence type="ECO:0000259" key="10">
    <source>
        <dbReference type="PROSITE" id="PS50110"/>
    </source>
</evidence>
<dbReference type="GO" id="GO:0006355">
    <property type="term" value="P:regulation of DNA-templated transcription"/>
    <property type="evidence" value="ECO:0007669"/>
    <property type="project" value="InterPro"/>
</dbReference>
<dbReference type="PROSITE" id="PS50110">
    <property type="entry name" value="RESPONSE_REGULATORY"/>
    <property type="match status" value="1"/>
</dbReference>
<keyword evidence="4" id="KW-0805">Transcription regulation</keyword>
<comment type="caution">
    <text evidence="12">The sequence shown here is derived from an EMBL/GenBank/DDBJ whole genome shotgun (WGS) entry which is preliminary data.</text>
</comment>
<evidence type="ECO:0000256" key="7">
    <source>
        <dbReference type="ARBA" id="ARBA00024867"/>
    </source>
</evidence>
<dbReference type="GO" id="GO:0032993">
    <property type="term" value="C:protein-DNA complex"/>
    <property type="evidence" value="ECO:0007669"/>
    <property type="project" value="TreeGrafter"/>
</dbReference>
<dbReference type="Gene3D" id="3.40.50.2300">
    <property type="match status" value="1"/>
</dbReference>
<dbReference type="Gene3D" id="1.10.10.10">
    <property type="entry name" value="Winged helix-like DNA-binding domain superfamily/Winged helix DNA-binding domain"/>
    <property type="match status" value="1"/>
</dbReference>
<dbReference type="SMART" id="SM00448">
    <property type="entry name" value="REC"/>
    <property type="match status" value="1"/>
</dbReference>
<evidence type="ECO:0000256" key="3">
    <source>
        <dbReference type="ARBA" id="ARBA00023012"/>
    </source>
</evidence>
<feature type="modified residue" description="4-aspartylphosphate" evidence="8">
    <location>
        <position position="53"/>
    </location>
</feature>
<reference evidence="12" key="1">
    <citation type="submission" date="2020-08" db="EMBL/GenBank/DDBJ databases">
        <title>Genome public.</title>
        <authorList>
            <person name="Liu C."/>
            <person name="Sun Q."/>
        </authorList>
    </citation>
    <scope>NUCLEOTIDE SEQUENCE</scope>
    <source>
        <strain evidence="12">NSJ-52</strain>
    </source>
</reference>
<sequence>MAQRILIVDDEEKIRTLLSKYARHAGYESVEAGDGRTAVEICRAGNVDMVILDVMMPVLDGHEALRAIRTFSDVPVLMLSARGEEYDKVRGFKLGVDDYVVKPFSPKELMLRVAAILKRGGGDRSRETLGVAGLVVDPAARRVTVDGREVDMTPKEFDLLALLTTRPGEAITRQELLDAVWAGEQPGSDRTLDTHIKQVRRAVGPYAQRIVTLRGVGYRFEEK</sequence>
<dbReference type="GO" id="GO:0000976">
    <property type="term" value="F:transcription cis-regulatory region binding"/>
    <property type="evidence" value="ECO:0007669"/>
    <property type="project" value="TreeGrafter"/>
</dbReference>
<dbReference type="InterPro" id="IPR001789">
    <property type="entry name" value="Sig_transdc_resp-reg_receiver"/>
</dbReference>
<dbReference type="Proteomes" id="UP000607645">
    <property type="component" value="Unassembled WGS sequence"/>
</dbReference>
<keyword evidence="2 8" id="KW-0597">Phosphoprotein</keyword>
<keyword evidence="6" id="KW-0804">Transcription</keyword>
<dbReference type="CDD" id="cd17574">
    <property type="entry name" value="REC_OmpR"/>
    <property type="match status" value="1"/>
</dbReference>
<evidence type="ECO:0000256" key="2">
    <source>
        <dbReference type="ARBA" id="ARBA00022553"/>
    </source>
</evidence>
<gene>
    <name evidence="12" type="ORF">H8S62_07755</name>
</gene>
<accession>A0A8J6M7S1</accession>
<protein>
    <recommendedName>
        <fullName evidence="1">Stage 0 sporulation protein A homolog</fullName>
    </recommendedName>
</protein>
<feature type="DNA-binding region" description="OmpR/PhoB-type" evidence="9">
    <location>
        <begin position="126"/>
        <end position="222"/>
    </location>
</feature>
<dbReference type="InterPro" id="IPR036388">
    <property type="entry name" value="WH-like_DNA-bd_sf"/>
</dbReference>
<dbReference type="PANTHER" id="PTHR48111:SF4">
    <property type="entry name" value="DNA-BINDING DUAL TRANSCRIPTIONAL REGULATOR OMPR"/>
    <property type="match status" value="1"/>
</dbReference>
<dbReference type="PROSITE" id="PS51755">
    <property type="entry name" value="OMPR_PHOB"/>
    <property type="match status" value="1"/>
</dbReference>
<proteinExistence type="predicted"/>
<evidence type="ECO:0000256" key="6">
    <source>
        <dbReference type="ARBA" id="ARBA00023163"/>
    </source>
</evidence>
<evidence type="ECO:0000256" key="5">
    <source>
        <dbReference type="ARBA" id="ARBA00023125"/>
    </source>
</evidence>
<keyword evidence="13" id="KW-1185">Reference proteome</keyword>
<dbReference type="InterPro" id="IPR001867">
    <property type="entry name" value="OmpR/PhoB-type_DNA-bd"/>
</dbReference>
<evidence type="ECO:0000256" key="4">
    <source>
        <dbReference type="ARBA" id="ARBA00023015"/>
    </source>
</evidence>
<dbReference type="FunFam" id="3.40.50.2300:FF:000001">
    <property type="entry name" value="DNA-binding response regulator PhoB"/>
    <property type="match status" value="1"/>
</dbReference>
<organism evidence="12 13">
    <name type="scientific">Lawsonibacter faecis</name>
    <dbReference type="NCBI Taxonomy" id="2763052"/>
    <lineage>
        <taxon>Bacteria</taxon>
        <taxon>Bacillati</taxon>
        <taxon>Bacillota</taxon>
        <taxon>Clostridia</taxon>
        <taxon>Eubacteriales</taxon>
        <taxon>Oscillospiraceae</taxon>
        <taxon>Lawsonibacter</taxon>
    </lineage>
</organism>
<keyword evidence="5 9" id="KW-0238">DNA-binding</keyword>
<dbReference type="AlphaFoldDB" id="A0A8J6M7S1"/>
<evidence type="ECO:0000259" key="11">
    <source>
        <dbReference type="PROSITE" id="PS51755"/>
    </source>
</evidence>
<dbReference type="GO" id="GO:0005829">
    <property type="term" value="C:cytosol"/>
    <property type="evidence" value="ECO:0007669"/>
    <property type="project" value="TreeGrafter"/>
</dbReference>
<dbReference type="Pfam" id="PF00072">
    <property type="entry name" value="Response_reg"/>
    <property type="match status" value="1"/>
</dbReference>
<comment type="function">
    <text evidence="7">May play the central regulatory role in sporulation. It may be an element of the effector pathway responsible for the activation of sporulation genes in response to nutritional stress. Spo0A may act in concert with spo0H (a sigma factor) to control the expression of some genes that are critical to the sporulation process.</text>
</comment>
<dbReference type="CDD" id="cd00383">
    <property type="entry name" value="trans_reg_C"/>
    <property type="match status" value="1"/>
</dbReference>
<dbReference type="Pfam" id="PF00486">
    <property type="entry name" value="Trans_reg_C"/>
    <property type="match status" value="1"/>
</dbReference>
<dbReference type="EMBL" id="JACOPQ010000005">
    <property type="protein sequence ID" value="MBC5736907.1"/>
    <property type="molecule type" value="Genomic_DNA"/>
</dbReference>
<feature type="domain" description="Response regulatory" evidence="10">
    <location>
        <begin position="4"/>
        <end position="117"/>
    </location>
</feature>
<dbReference type="RefSeq" id="WP_186918946.1">
    <property type="nucleotide sequence ID" value="NZ_JACOPQ010000005.1"/>
</dbReference>
<keyword evidence="3" id="KW-0902">Two-component regulatory system</keyword>
<evidence type="ECO:0000256" key="1">
    <source>
        <dbReference type="ARBA" id="ARBA00018672"/>
    </source>
</evidence>
<feature type="domain" description="OmpR/PhoB-type" evidence="11">
    <location>
        <begin position="126"/>
        <end position="222"/>
    </location>
</feature>
<dbReference type="GO" id="GO:0000156">
    <property type="term" value="F:phosphorelay response regulator activity"/>
    <property type="evidence" value="ECO:0007669"/>
    <property type="project" value="TreeGrafter"/>
</dbReference>
<dbReference type="PANTHER" id="PTHR48111">
    <property type="entry name" value="REGULATOR OF RPOS"/>
    <property type="match status" value="1"/>
</dbReference>